<name>A0A841H2F6_9BACT</name>
<dbReference type="Proteomes" id="UP000582837">
    <property type="component" value="Unassembled WGS sequence"/>
</dbReference>
<gene>
    <name evidence="1" type="ORF">HNQ61_003933</name>
</gene>
<sequence length="354" mass="40125">MSDQDSVSKIELSKALKAVQAVASRSQFDQVLAILVPDEDQAVQQAILGLSEEDEFALLCRLMETATHISPLEQRPIIRNNSIAPDFLVQFQVAHPTVPAIGNSEPVRCFVEVKSTKKERFKIGGSNLRQRRAFADAFGFPLFIAVRFLSAGQHALWAIVHDVDRAKTSLTITPQDVLDGVRSLVWNELGYYVRPGLFFEAEFDSTSQDDNVLHPVYGTQTKFRAVADHASIESTGASAFFTSMLFECFDLREVQIQRMGAITIQRLEPRINNLLLADIVFRINQLLREDDGRLLYDASRALARIDTQGDKYLLKRWFVEKLIEKYVRESFVFLGKMGDSDRQMQNYVSLLNTR</sequence>
<dbReference type="InterPro" id="IPR011856">
    <property type="entry name" value="tRNA_endonuc-like_dom_sf"/>
</dbReference>
<evidence type="ECO:0000313" key="1">
    <source>
        <dbReference type="EMBL" id="MBB6072271.1"/>
    </source>
</evidence>
<organism evidence="1 2">
    <name type="scientific">Longimicrobium terrae</name>
    <dbReference type="NCBI Taxonomy" id="1639882"/>
    <lineage>
        <taxon>Bacteria</taxon>
        <taxon>Pseudomonadati</taxon>
        <taxon>Gemmatimonadota</taxon>
        <taxon>Longimicrobiia</taxon>
        <taxon>Longimicrobiales</taxon>
        <taxon>Longimicrobiaceae</taxon>
        <taxon>Longimicrobium</taxon>
    </lineage>
</organism>
<comment type="caution">
    <text evidence="1">The sequence shown here is derived from an EMBL/GenBank/DDBJ whole genome shotgun (WGS) entry which is preliminary data.</text>
</comment>
<dbReference type="AlphaFoldDB" id="A0A841H2F6"/>
<dbReference type="GO" id="GO:0003676">
    <property type="term" value="F:nucleic acid binding"/>
    <property type="evidence" value="ECO:0007669"/>
    <property type="project" value="InterPro"/>
</dbReference>
<keyword evidence="2" id="KW-1185">Reference proteome</keyword>
<dbReference type="Gene3D" id="3.40.1350.10">
    <property type="match status" value="1"/>
</dbReference>
<evidence type="ECO:0000313" key="2">
    <source>
        <dbReference type="Proteomes" id="UP000582837"/>
    </source>
</evidence>
<dbReference type="RefSeq" id="WP_170036408.1">
    <property type="nucleotide sequence ID" value="NZ_JABDTL010000002.1"/>
</dbReference>
<evidence type="ECO:0008006" key="3">
    <source>
        <dbReference type="Google" id="ProtNLM"/>
    </source>
</evidence>
<protein>
    <recommendedName>
        <fullName evidence="3">Restriction endonuclease</fullName>
    </recommendedName>
</protein>
<dbReference type="EMBL" id="JACHIA010000014">
    <property type="protein sequence ID" value="MBB6072271.1"/>
    <property type="molecule type" value="Genomic_DNA"/>
</dbReference>
<proteinExistence type="predicted"/>
<reference evidence="1 2" key="1">
    <citation type="submission" date="2020-08" db="EMBL/GenBank/DDBJ databases">
        <title>Genomic Encyclopedia of Type Strains, Phase IV (KMG-IV): sequencing the most valuable type-strain genomes for metagenomic binning, comparative biology and taxonomic classification.</title>
        <authorList>
            <person name="Goeker M."/>
        </authorList>
    </citation>
    <scope>NUCLEOTIDE SEQUENCE [LARGE SCALE GENOMIC DNA]</scope>
    <source>
        <strain evidence="1 2">DSM 29007</strain>
    </source>
</reference>
<accession>A0A841H2F6</accession>